<keyword evidence="1" id="KW-0812">Transmembrane</keyword>
<gene>
    <name evidence="2" type="ORF">FD35_GL000842</name>
</gene>
<sequence>MFKQLFKYLYFRDFVGVMPTVSFERGTFLMKTRAELKQDAKDLLRGHWGRAILLVIIPLILSWFSGSYQTHQANFYADMTNMNVHMSFWPFILSVLAWGINLGVTYTFLDWIRNPKRTVNPGTDAFRVIGSAAIFGLLAMGIIASFIIGIGFVLAIIPGFIFALMFSQSVYVYKDLHDSDPQASIWSGVWTSLALSRQLMIGHKWEYFVMQLSFIGWWLLCGISLGIATLWVTPYYDATMAAYYDELEATSNINIAFRDVNEP</sequence>
<accession>A0A0R1RJK7</accession>
<name>A0A0R1RJK7_9LACO</name>
<proteinExistence type="predicted"/>
<evidence type="ECO:0000313" key="2">
    <source>
        <dbReference type="EMBL" id="KRL53875.1"/>
    </source>
</evidence>
<comment type="caution">
    <text evidence="2">The sequence shown here is derived from an EMBL/GenBank/DDBJ whole genome shotgun (WGS) entry which is preliminary data.</text>
</comment>
<dbReference type="Pfam" id="PF06161">
    <property type="entry name" value="DUF975"/>
    <property type="match status" value="1"/>
</dbReference>
<feature type="transmembrane region" description="Helical" evidence="1">
    <location>
        <begin position="130"/>
        <end position="163"/>
    </location>
</feature>
<dbReference type="STRING" id="1114972.FD35_GL000842"/>
<dbReference type="AlphaFoldDB" id="A0A0R1RJK7"/>
<feature type="transmembrane region" description="Helical" evidence="1">
    <location>
        <begin position="212"/>
        <end position="232"/>
    </location>
</feature>
<evidence type="ECO:0000256" key="1">
    <source>
        <dbReference type="SAM" id="Phobius"/>
    </source>
</evidence>
<evidence type="ECO:0008006" key="4">
    <source>
        <dbReference type="Google" id="ProtNLM"/>
    </source>
</evidence>
<protein>
    <recommendedName>
        <fullName evidence="4">Integral membrane protein</fullName>
    </recommendedName>
</protein>
<feature type="transmembrane region" description="Helical" evidence="1">
    <location>
        <begin position="88"/>
        <end position="109"/>
    </location>
</feature>
<evidence type="ECO:0000313" key="3">
    <source>
        <dbReference type="Proteomes" id="UP000051999"/>
    </source>
</evidence>
<dbReference type="eggNOG" id="COG5523">
    <property type="taxonomic scope" value="Bacteria"/>
</dbReference>
<keyword evidence="1" id="KW-1133">Transmembrane helix</keyword>
<dbReference type="PANTHER" id="PTHR40076">
    <property type="entry name" value="MEMBRANE PROTEIN-RELATED"/>
    <property type="match status" value="1"/>
</dbReference>
<feature type="transmembrane region" description="Helical" evidence="1">
    <location>
        <begin position="51"/>
        <end position="68"/>
    </location>
</feature>
<organism evidence="2 3">
    <name type="scientific">Furfurilactobacillus rossiae DSM 15814</name>
    <dbReference type="NCBI Taxonomy" id="1114972"/>
    <lineage>
        <taxon>Bacteria</taxon>
        <taxon>Bacillati</taxon>
        <taxon>Bacillota</taxon>
        <taxon>Bacilli</taxon>
        <taxon>Lactobacillales</taxon>
        <taxon>Lactobacillaceae</taxon>
        <taxon>Furfurilactobacillus</taxon>
    </lineage>
</organism>
<dbReference type="Proteomes" id="UP000051999">
    <property type="component" value="Unassembled WGS sequence"/>
</dbReference>
<dbReference type="EMBL" id="AZFF01000014">
    <property type="protein sequence ID" value="KRL53875.1"/>
    <property type="molecule type" value="Genomic_DNA"/>
</dbReference>
<keyword evidence="1" id="KW-0472">Membrane</keyword>
<keyword evidence="3" id="KW-1185">Reference proteome</keyword>
<dbReference type="PATRIC" id="fig|1114972.6.peg.849"/>
<dbReference type="InterPro" id="IPR010380">
    <property type="entry name" value="DUF975"/>
</dbReference>
<dbReference type="PANTHER" id="PTHR40076:SF1">
    <property type="entry name" value="MEMBRANE PROTEIN"/>
    <property type="match status" value="1"/>
</dbReference>
<reference evidence="2 3" key="1">
    <citation type="journal article" date="2015" name="Genome Announc.">
        <title>Expanding the biotechnology potential of lactobacilli through comparative genomics of 213 strains and associated genera.</title>
        <authorList>
            <person name="Sun Z."/>
            <person name="Harris H.M."/>
            <person name="McCann A."/>
            <person name="Guo C."/>
            <person name="Argimon S."/>
            <person name="Zhang W."/>
            <person name="Yang X."/>
            <person name="Jeffery I.B."/>
            <person name="Cooney J.C."/>
            <person name="Kagawa T.F."/>
            <person name="Liu W."/>
            <person name="Song Y."/>
            <person name="Salvetti E."/>
            <person name="Wrobel A."/>
            <person name="Rasinkangas P."/>
            <person name="Parkhill J."/>
            <person name="Rea M.C."/>
            <person name="O'Sullivan O."/>
            <person name="Ritari J."/>
            <person name="Douillard F.P."/>
            <person name="Paul Ross R."/>
            <person name="Yang R."/>
            <person name="Briner A.E."/>
            <person name="Felis G.E."/>
            <person name="de Vos W.M."/>
            <person name="Barrangou R."/>
            <person name="Klaenhammer T.R."/>
            <person name="Caufield P.W."/>
            <person name="Cui Y."/>
            <person name="Zhang H."/>
            <person name="O'Toole P.W."/>
        </authorList>
    </citation>
    <scope>NUCLEOTIDE SEQUENCE [LARGE SCALE GENOMIC DNA]</scope>
    <source>
        <strain evidence="2 3">DSM 15814</strain>
    </source>
</reference>